<protein>
    <submittedName>
        <fullName evidence="2">FeoB-associated Cys-rich membrane protein</fullName>
    </submittedName>
</protein>
<sequence length="54" mass="5706">MLASIIVGIIFAGIIFFAGKKAFSDMRKGKCSGCSSCSSAKSCTIKDEITQIKL</sequence>
<dbReference type="Proteomes" id="UP001158045">
    <property type="component" value="Unassembled WGS sequence"/>
</dbReference>
<dbReference type="EMBL" id="JARYZI010000002">
    <property type="protein sequence ID" value="MDH8677325.1"/>
    <property type="molecule type" value="Genomic_DNA"/>
</dbReference>
<keyword evidence="1" id="KW-1133">Transmembrane helix</keyword>
<keyword evidence="1" id="KW-0812">Transmembrane</keyword>
<dbReference type="Pfam" id="PF12669">
    <property type="entry name" value="FeoB_associated"/>
    <property type="match status" value="1"/>
</dbReference>
<keyword evidence="1" id="KW-0472">Membrane</keyword>
<evidence type="ECO:0000313" key="2">
    <source>
        <dbReference type="EMBL" id="MDH8677325.1"/>
    </source>
</evidence>
<organism evidence="2 3">
    <name type="scientific">Fusibacter bizertensis</name>
    <dbReference type="NCBI Taxonomy" id="1488331"/>
    <lineage>
        <taxon>Bacteria</taxon>
        <taxon>Bacillati</taxon>
        <taxon>Bacillota</taxon>
        <taxon>Clostridia</taxon>
        <taxon>Eubacteriales</taxon>
        <taxon>Eubacteriales Family XII. Incertae Sedis</taxon>
        <taxon>Fusibacter</taxon>
    </lineage>
</organism>
<comment type="caution">
    <text evidence="2">The sequence shown here is derived from an EMBL/GenBank/DDBJ whole genome shotgun (WGS) entry which is preliminary data.</text>
</comment>
<accession>A0ABT6NA86</accession>
<keyword evidence="3" id="KW-1185">Reference proteome</keyword>
<feature type="transmembrane region" description="Helical" evidence="1">
    <location>
        <begin position="6"/>
        <end position="23"/>
    </location>
</feature>
<name>A0ABT6NA86_9FIRM</name>
<evidence type="ECO:0000256" key="1">
    <source>
        <dbReference type="SAM" id="Phobius"/>
    </source>
</evidence>
<reference evidence="2 3" key="1">
    <citation type="submission" date="2023-04" db="EMBL/GenBank/DDBJ databases">
        <title>Fusibacter bizertensis strain WBS, isolated from littoral bottom sediments of the Arctic seas - biochemical and genomic analysis.</title>
        <authorList>
            <person name="Brioukhanov A.L."/>
        </authorList>
    </citation>
    <scope>NUCLEOTIDE SEQUENCE [LARGE SCALE GENOMIC DNA]</scope>
    <source>
        <strain evidence="2 3">WBS</strain>
    </source>
</reference>
<proteinExistence type="predicted"/>
<gene>
    <name evidence="2" type="ORF">QE109_04150</name>
</gene>
<dbReference type="RefSeq" id="WP_281093135.1">
    <property type="nucleotide sequence ID" value="NZ_JARYZI010000002.1"/>
</dbReference>
<evidence type="ECO:0000313" key="3">
    <source>
        <dbReference type="Proteomes" id="UP001158045"/>
    </source>
</evidence>